<sequence length="141" mass="14624">LPPRWSPPVADAPISQPFGRPNPRYAAGYHTGVDFAVPVGTPVLAVARATVRVAGPGGEYGKEIKLILPDGKIALYAHLSRIGVHPGEQVAPGERLGASGDTGNSTGPHLHFEIRTTDAYGAVIDPLPYLLAHGAPVATVP</sequence>
<feature type="domain" description="M23ase beta-sheet core" evidence="1">
    <location>
        <begin position="29"/>
        <end position="118"/>
    </location>
</feature>
<reference evidence="3" key="1">
    <citation type="journal article" date="2019" name="Int. J. Syst. Evol. Microbiol.">
        <title>The Global Catalogue of Microorganisms (GCM) 10K type strain sequencing project: providing services to taxonomists for standard genome sequencing and annotation.</title>
        <authorList>
            <consortium name="The Broad Institute Genomics Platform"/>
            <consortium name="The Broad Institute Genome Sequencing Center for Infectious Disease"/>
            <person name="Wu L."/>
            <person name="Ma J."/>
        </authorList>
    </citation>
    <scope>NUCLEOTIDE SEQUENCE [LARGE SCALE GENOMIC DNA]</scope>
    <source>
        <strain evidence="3">JCM 4816</strain>
    </source>
</reference>
<dbReference type="EMBL" id="JBHSQJ010000243">
    <property type="protein sequence ID" value="MFC5911753.1"/>
    <property type="molecule type" value="Genomic_DNA"/>
</dbReference>
<dbReference type="RefSeq" id="WP_380591246.1">
    <property type="nucleotide sequence ID" value="NZ_JBHSQJ010000243.1"/>
</dbReference>
<dbReference type="SUPFAM" id="SSF51261">
    <property type="entry name" value="Duplicated hybrid motif"/>
    <property type="match status" value="1"/>
</dbReference>
<organism evidence="2 3">
    <name type="scientific">Streptacidiphilus monticola</name>
    <dbReference type="NCBI Taxonomy" id="2161674"/>
    <lineage>
        <taxon>Bacteria</taxon>
        <taxon>Bacillati</taxon>
        <taxon>Actinomycetota</taxon>
        <taxon>Actinomycetes</taxon>
        <taxon>Kitasatosporales</taxon>
        <taxon>Streptomycetaceae</taxon>
        <taxon>Streptacidiphilus</taxon>
    </lineage>
</organism>
<dbReference type="CDD" id="cd12797">
    <property type="entry name" value="M23_peptidase"/>
    <property type="match status" value="1"/>
</dbReference>
<evidence type="ECO:0000259" key="1">
    <source>
        <dbReference type="Pfam" id="PF01551"/>
    </source>
</evidence>
<evidence type="ECO:0000313" key="3">
    <source>
        <dbReference type="Proteomes" id="UP001596174"/>
    </source>
</evidence>
<dbReference type="InterPro" id="IPR050570">
    <property type="entry name" value="Cell_wall_metabolism_enzyme"/>
</dbReference>
<comment type="caution">
    <text evidence="2">The sequence shown here is derived from an EMBL/GenBank/DDBJ whole genome shotgun (WGS) entry which is preliminary data.</text>
</comment>
<dbReference type="EC" id="3.4.24.-" evidence="2"/>
<dbReference type="PANTHER" id="PTHR21666">
    <property type="entry name" value="PEPTIDASE-RELATED"/>
    <property type="match status" value="1"/>
</dbReference>
<keyword evidence="2" id="KW-0378">Hydrolase</keyword>
<dbReference type="GO" id="GO:0016787">
    <property type="term" value="F:hydrolase activity"/>
    <property type="evidence" value="ECO:0007669"/>
    <property type="project" value="UniProtKB-KW"/>
</dbReference>
<feature type="non-terminal residue" evidence="2">
    <location>
        <position position="1"/>
    </location>
</feature>
<dbReference type="Gene3D" id="2.70.70.10">
    <property type="entry name" value="Glucose Permease (Domain IIA)"/>
    <property type="match status" value="1"/>
</dbReference>
<dbReference type="InterPro" id="IPR011055">
    <property type="entry name" value="Dup_hybrid_motif"/>
</dbReference>
<accession>A0ABW1GCI7</accession>
<dbReference type="InterPro" id="IPR016047">
    <property type="entry name" value="M23ase_b-sheet_dom"/>
</dbReference>
<evidence type="ECO:0000313" key="2">
    <source>
        <dbReference type="EMBL" id="MFC5911753.1"/>
    </source>
</evidence>
<keyword evidence="3" id="KW-1185">Reference proteome</keyword>
<protein>
    <submittedName>
        <fullName evidence="2">M23 family metallopeptidase</fullName>
        <ecNumber evidence="2">3.4.24.-</ecNumber>
    </submittedName>
</protein>
<dbReference type="PANTHER" id="PTHR21666:SF270">
    <property type="entry name" value="MUREIN HYDROLASE ACTIVATOR ENVC"/>
    <property type="match status" value="1"/>
</dbReference>
<name>A0ABW1GCI7_9ACTN</name>
<gene>
    <name evidence="2" type="ORF">ACFP3V_31685</name>
</gene>
<dbReference type="Pfam" id="PF01551">
    <property type="entry name" value="Peptidase_M23"/>
    <property type="match status" value="1"/>
</dbReference>
<dbReference type="Proteomes" id="UP001596174">
    <property type="component" value="Unassembled WGS sequence"/>
</dbReference>
<proteinExistence type="predicted"/>